<sequence>MKVFDRKDQSSCTRFCRNIARLSLLFALVLAFVLFSRVIYGVGDNDKEEKAGKKCEPQRKNVPLDDDVYDALFSVLSGTRSFKDWPKNSETNLRQKVYRKWKSDMYEVKEIHDPIVGCSTKRITYKKTDCIVVRKSEVPTIIDCAYQETKGDGARKFKLHTSYHYCGFSRDVIQNKLNAMKQCQKLRPLFQNKAPLRPIKAIRVQERHQVDLVSMASMPATIDDDTYKYMSVIDIFSRFVILRSFANNRVK</sequence>
<organism evidence="2 3">
    <name type="scientific">Desmophyllum pertusum</name>
    <dbReference type="NCBI Taxonomy" id="174260"/>
    <lineage>
        <taxon>Eukaryota</taxon>
        <taxon>Metazoa</taxon>
        <taxon>Cnidaria</taxon>
        <taxon>Anthozoa</taxon>
        <taxon>Hexacorallia</taxon>
        <taxon>Scleractinia</taxon>
        <taxon>Caryophylliina</taxon>
        <taxon>Caryophylliidae</taxon>
        <taxon>Desmophyllum</taxon>
    </lineage>
</organism>
<feature type="transmembrane region" description="Helical" evidence="1">
    <location>
        <begin position="21"/>
        <end position="40"/>
    </location>
</feature>
<keyword evidence="1" id="KW-0472">Membrane</keyword>
<name>A0A9W9YBJ4_9CNID</name>
<evidence type="ECO:0000256" key="1">
    <source>
        <dbReference type="SAM" id="Phobius"/>
    </source>
</evidence>
<accession>A0A9W9YBJ4</accession>
<dbReference type="Proteomes" id="UP001163046">
    <property type="component" value="Unassembled WGS sequence"/>
</dbReference>
<gene>
    <name evidence="2" type="ORF">OS493_032143</name>
</gene>
<comment type="caution">
    <text evidence="2">The sequence shown here is derived from an EMBL/GenBank/DDBJ whole genome shotgun (WGS) entry which is preliminary data.</text>
</comment>
<evidence type="ECO:0000313" key="3">
    <source>
        <dbReference type="Proteomes" id="UP001163046"/>
    </source>
</evidence>
<keyword evidence="1" id="KW-1133">Transmembrane helix</keyword>
<dbReference type="OrthoDB" id="5989057at2759"/>
<reference evidence="2" key="1">
    <citation type="submission" date="2023-01" db="EMBL/GenBank/DDBJ databases">
        <title>Genome assembly of the deep-sea coral Lophelia pertusa.</title>
        <authorList>
            <person name="Herrera S."/>
            <person name="Cordes E."/>
        </authorList>
    </citation>
    <scope>NUCLEOTIDE SEQUENCE</scope>
    <source>
        <strain evidence="2">USNM1676648</strain>
        <tissue evidence="2">Polyp</tissue>
    </source>
</reference>
<dbReference type="EMBL" id="MU827816">
    <property type="protein sequence ID" value="KAJ7323140.1"/>
    <property type="molecule type" value="Genomic_DNA"/>
</dbReference>
<evidence type="ECO:0000313" key="2">
    <source>
        <dbReference type="EMBL" id="KAJ7323140.1"/>
    </source>
</evidence>
<keyword evidence="3" id="KW-1185">Reference proteome</keyword>
<proteinExistence type="predicted"/>
<protein>
    <submittedName>
        <fullName evidence="2">Uncharacterized protein</fullName>
    </submittedName>
</protein>
<keyword evidence="1" id="KW-0812">Transmembrane</keyword>
<dbReference type="AlphaFoldDB" id="A0A9W9YBJ4"/>